<keyword evidence="6" id="KW-0418">Kinase</keyword>
<accession>A0A7S3VV62</accession>
<dbReference type="CDD" id="cd07995">
    <property type="entry name" value="TPK"/>
    <property type="match status" value="1"/>
</dbReference>
<reference evidence="11" key="1">
    <citation type="submission" date="2021-01" db="EMBL/GenBank/DDBJ databases">
        <authorList>
            <person name="Corre E."/>
            <person name="Pelletier E."/>
            <person name="Niang G."/>
            <person name="Scheremetjew M."/>
            <person name="Finn R."/>
            <person name="Kale V."/>
            <person name="Holt S."/>
            <person name="Cochrane G."/>
            <person name="Meng A."/>
            <person name="Brown T."/>
            <person name="Cohen L."/>
        </authorList>
    </citation>
    <scope>NUCLEOTIDE SEQUENCE</scope>
    <source>
        <strain evidence="11">CCMP1320</strain>
    </source>
</reference>
<dbReference type="InterPro" id="IPR016966">
    <property type="entry name" value="Thiamin_pyrophosphokinase_euk"/>
</dbReference>
<dbReference type="EMBL" id="HBIP01035205">
    <property type="protein sequence ID" value="CAE0506360.1"/>
    <property type="molecule type" value="Transcribed_RNA"/>
</dbReference>
<evidence type="ECO:0000256" key="1">
    <source>
        <dbReference type="ARBA" id="ARBA00005078"/>
    </source>
</evidence>
<evidence type="ECO:0000313" key="11">
    <source>
        <dbReference type="EMBL" id="CAE0506360.1"/>
    </source>
</evidence>
<evidence type="ECO:0000256" key="2">
    <source>
        <dbReference type="ARBA" id="ARBA00006785"/>
    </source>
</evidence>
<dbReference type="FunFam" id="2.60.120.320:FF:000001">
    <property type="entry name" value="Thiamine pyrophosphokinase"/>
    <property type="match status" value="1"/>
</dbReference>
<keyword evidence="4" id="KW-0808">Transferase</keyword>
<feature type="compositionally biased region" description="Low complexity" evidence="9">
    <location>
        <begin position="191"/>
        <end position="205"/>
    </location>
</feature>
<keyword evidence="7" id="KW-0067">ATP-binding</keyword>
<feature type="compositionally biased region" description="Basic and acidic residues" evidence="9">
    <location>
        <begin position="24"/>
        <end position="38"/>
    </location>
</feature>
<dbReference type="GO" id="GO:0030975">
    <property type="term" value="F:thiamine binding"/>
    <property type="evidence" value="ECO:0007669"/>
    <property type="project" value="InterPro"/>
</dbReference>
<feature type="region of interest" description="Disordered" evidence="9">
    <location>
        <begin position="24"/>
        <end position="46"/>
    </location>
</feature>
<dbReference type="SUPFAM" id="SSF63999">
    <property type="entry name" value="Thiamin pyrophosphokinase, catalytic domain"/>
    <property type="match status" value="1"/>
</dbReference>
<name>A0A7S3VV62_DUNTE</name>
<dbReference type="NCBIfam" id="TIGR01378">
    <property type="entry name" value="thi_PPkinase"/>
    <property type="match status" value="1"/>
</dbReference>
<dbReference type="InterPro" id="IPR036759">
    <property type="entry name" value="TPK_catalytic_sf"/>
</dbReference>
<evidence type="ECO:0000256" key="3">
    <source>
        <dbReference type="ARBA" id="ARBA00013245"/>
    </source>
</evidence>
<dbReference type="InterPro" id="IPR007373">
    <property type="entry name" value="Thiamin_PyroPKinase_B1-bd"/>
</dbReference>
<dbReference type="InterPro" id="IPR007371">
    <property type="entry name" value="TPK_catalytic"/>
</dbReference>
<feature type="compositionally biased region" description="Polar residues" evidence="9">
    <location>
        <begin position="206"/>
        <end position="228"/>
    </location>
</feature>
<dbReference type="AlphaFoldDB" id="A0A7S3VV62"/>
<dbReference type="GO" id="GO:0006772">
    <property type="term" value="P:thiamine metabolic process"/>
    <property type="evidence" value="ECO:0007669"/>
    <property type="project" value="InterPro"/>
</dbReference>
<comment type="pathway">
    <text evidence="1">Cofactor biosynthesis; thiamine diphosphate biosynthesis; thiamine diphosphate from thiamine: step 1/1.</text>
</comment>
<dbReference type="PANTHER" id="PTHR13622">
    <property type="entry name" value="THIAMIN PYROPHOSPHOKINASE"/>
    <property type="match status" value="1"/>
</dbReference>
<dbReference type="GO" id="GO:0009229">
    <property type="term" value="P:thiamine diphosphate biosynthetic process"/>
    <property type="evidence" value="ECO:0007669"/>
    <property type="project" value="UniProtKB-UniPathway"/>
</dbReference>
<keyword evidence="5" id="KW-0547">Nucleotide-binding</keyword>
<dbReference type="PANTHER" id="PTHR13622:SF8">
    <property type="entry name" value="THIAMIN PYROPHOSPHOKINASE 1"/>
    <property type="match status" value="1"/>
</dbReference>
<dbReference type="Gene3D" id="3.40.50.10240">
    <property type="entry name" value="Thiamin pyrophosphokinase, catalytic domain"/>
    <property type="match status" value="1"/>
</dbReference>
<dbReference type="Gene3D" id="2.60.120.320">
    <property type="entry name" value="Thiamin pyrophosphokinase, thiamin-binding domain"/>
    <property type="match status" value="1"/>
</dbReference>
<protein>
    <recommendedName>
        <fullName evidence="3">thiamine diphosphokinase</fullName>
        <ecNumber evidence="3">2.7.6.2</ecNumber>
    </recommendedName>
</protein>
<dbReference type="PIRSF" id="PIRSF031057">
    <property type="entry name" value="Thiamin_pyrophosphokinase"/>
    <property type="match status" value="1"/>
</dbReference>
<feature type="domain" description="Thiamin pyrophosphokinase thiamin-binding" evidence="10">
    <location>
        <begin position="311"/>
        <end position="376"/>
    </location>
</feature>
<dbReference type="GO" id="GO:0016301">
    <property type="term" value="F:kinase activity"/>
    <property type="evidence" value="ECO:0007669"/>
    <property type="project" value="UniProtKB-KW"/>
</dbReference>
<gene>
    <name evidence="11" type="ORF">DTER00134_LOCUS21436</name>
</gene>
<sequence>MSLHHPGGAPRLLTSEFLARRETGSISEGRQEHHHQEQEQQQQHALGGLSHSIPKTHTYLVLLNWNLSKRLPDFWEKAGTCICADGGSNRLHDELPAMMPEQDPEAVRRRFLPSVIKGDLDSIRPEVLAFYKGLGVPIVDSSADQDTTDLTKCIAYIEEHLKLEEAQLQEARCISPRICMEAAEADQRRYQQLQESKQQQQQQQQNEAPNDSVAQQERTSSASGQQAAQLLGTSADRNQGTVQGSTPGLGSERVTLQEGVFLQHKHQIIVLGALGGRLDHTLAAINTLHMFPDLNIVLLGDGNLVRLLPQGRSVIKPDRSIEGPMCGLVPMRGAATATSTGLRWNVDKTRMAFGGLVSTSNKICSDIIEVETDSDLVWTVELKD</sequence>
<dbReference type="InterPro" id="IPR006282">
    <property type="entry name" value="Thi_PPkinase"/>
</dbReference>
<evidence type="ECO:0000256" key="6">
    <source>
        <dbReference type="ARBA" id="ARBA00022777"/>
    </source>
</evidence>
<dbReference type="Pfam" id="PF04263">
    <property type="entry name" value="TPK_catalytic"/>
    <property type="match status" value="1"/>
</dbReference>
<comment type="similarity">
    <text evidence="2">Belongs to the thiamine pyrophosphokinase family.</text>
</comment>
<evidence type="ECO:0000256" key="5">
    <source>
        <dbReference type="ARBA" id="ARBA00022741"/>
    </source>
</evidence>
<evidence type="ECO:0000256" key="4">
    <source>
        <dbReference type="ARBA" id="ARBA00022679"/>
    </source>
</evidence>
<evidence type="ECO:0000259" key="10">
    <source>
        <dbReference type="SMART" id="SM00983"/>
    </source>
</evidence>
<dbReference type="GO" id="GO:0004788">
    <property type="term" value="F:thiamine diphosphokinase activity"/>
    <property type="evidence" value="ECO:0007669"/>
    <property type="project" value="UniProtKB-EC"/>
</dbReference>
<dbReference type="SMART" id="SM00983">
    <property type="entry name" value="TPK_B1_binding"/>
    <property type="match status" value="1"/>
</dbReference>
<dbReference type="InterPro" id="IPR036371">
    <property type="entry name" value="TPK_B1-bd_sf"/>
</dbReference>
<evidence type="ECO:0000256" key="8">
    <source>
        <dbReference type="ARBA" id="ARBA00025120"/>
    </source>
</evidence>
<organism evidence="11">
    <name type="scientific">Dunaliella tertiolecta</name>
    <name type="common">Green alga</name>
    <dbReference type="NCBI Taxonomy" id="3047"/>
    <lineage>
        <taxon>Eukaryota</taxon>
        <taxon>Viridiplantae</taxon>
        <taxon>Chlorophyta</taxon>
        <taxon>core chlorophytes</taxon>
        <taxon>Chlorophyceae</taxon>
        <taxon>CS clade</taxon>
        <taxon>Chlamydomonadales</taxon>
        <taxon>Dunaliellaceae</taxon>
        <taxon>Dunaliella</taxon>
    </lineage>
</organism>
<dbReference type="SUPFAM" id="SSF63862">
    <property type="entry name" value="Thiamin pyrophosphokinase, substrate-binding domain"/>
    <property type="match status" value="1"/>
</dbReference>
<dbReference type="Pfam" id="PF04265">
    <property type="entry name" value="TPK_B1_binding"/>
    <property type="match status" value="1"/>
</dbReference>
<evidence type="ECO:0000256" key="7">
    <source>
        <dbReference type="ARBA" id="ARBA00022840"/>
    </source>
</evidence>
<feature type="region of interest" description="Disordered" evidence="9">
    <location>
        <begin position="190"/>
        <end position="228"/>
    </location>
</feature>
<dbReference type="GO" id="GO:0005524">
    <property type="term" value="F:ATP binding"/>
    <property type="evidence" value="ECO:0007669"/>
    <property type="project" value="UniProtKB-KW"/>
</dbReference>
<dbReference type="UniPathway" id="UPA00060">
    <property type="reaction ID" value="UER00597"/>
</dbReference>
<proteinExistence type="inferred from homology"/>
<evidence type="ECO:0000256" key="9">
    <source>
        <dbReference type="SAM" id="MobiDB-lite"/>
    </source>
</evidence>
<comment type="function">
    <text evidence="8">Catalyzes the phosphorylation of thiamine to thiamine pyrophosphate (TPP). TPP is an active cofactor for enzymes involved in glycolysis and energy production. Plant leaves require high levels of TPP for photosynthesis and carbohydrate metabolism.</text>
</comment>
<dbReference type="EC" id="2.7.6.2" evidence="3"/>